<evidence type="ECO:0000256" key="4">
    <source>
        <dbReference type="ARBA" id="ARBA00022692"/>
    </source>
</evidence>
<comment type="similarity">
    <text evidence="2">Belongs to the ERD2 family.</text>
</comment>
<protein>
    <recommendedName>
        <fullName evidence="13">ER lumen protein-retaining receptor</fullName>
    </recommendedName>
</protein>
<keyword evidence="7" id="KW-0653">Protein transport</keyword>
<evidence type="ECO:0000256" key="8">
    <source>
        <dbReference type="ARBA" id="ARBA00022989"/>
    </source>
</evidence>
<gene>
    <name evidence="11" type="ORF">TSAR_007767</name>
</gene>
<evidence type="ECO:0000256" key="6">
    <source>
        <dbReference type="ARBA" id="ARBA00022892"/>
    </source>
</evidence>
<dbReference type="GO" id="GO:0015031">
    <property type="term" value="P:protein transport"/>
    <property type="evidence" value="ECO:0007669"/>
    <property type="project" value="UniProtKB-KW"/>
</dbReference>
<accession>A0A232F109</accession>
<comment type="subcellular location">
    <subcellularLocation>
        <location evidence="1">Endoplasmic reticulum membrane</location>
        <topology evidence="1">Multi-pass membrane protein</topology>
    </subcellularLocation>
</comment>
<proteinExistence type="inferred from homology"/>
<dbReference type="Pfam" id="PF00810">
    <property type="entry name" value="ER_lumen_recept"/>
    <property type="match status" value="1"/>
</dbReference>
<sequence>MILKFTTMNLIMNTLLSIQLIGDYFLCMGQILLLQNIHRKNTCASVSVKTQIIFTIIFTIRYADLLVSYLTVYKSFENQHLVLAYIVVHNFVKIAHIIIMYWTLLVIFVLFRKSESRKFDAFRYEMLISVCAIMAVLLNDKLETEDVMWTFSIYLEAVAMVPQRFLISRTKHVDGIVFYYIGFLSLYKFCYMANWIFSTIYLNSRFDKIAFAAGIIQLISYCDIFVSRKMSKSRISIQEDDYQDVSILHCSEVLKLNSEDSNSICNATAAFKNKNKITFQTV</sequence>
<evidence type="ECO:0000256" key="1">
    <source>
        <dbReference type="ARBA" id="ARBA00004477"/>
    </source>
</evidence>
<dbReference type="EMBL" id="NNAY01001391">
    <property type="protein sequence ID" value="OXU24137.1"/>
    <property type="molecule type" value="Genomic_DNA"/>
</dbReference>
<dbReference type="PRINTS" id="PR00660">
    <property type="entry name" value="ERLUMENR"/>
</dbReference>
<dbReference type="GO" id="GO:0006621">
    <property type="term" value="P:protein retention in ER lumen"/>
    <property type="evidence" value="ECO:0007669"/>
    <property type="project" value="InterPro"/>
</dbReference>
<dbReference type="GO" id="GO:0005789">
    <property type="term" value="C:endoplasmic reticulum membrane"/>
    <property type="evidence" value="ECO:0007669"/>
    <property type="project" value="UniProtKB-SubCell"/>
</dbReference>
<name>A0A232F109_9HYME</name>
<evidence type="ECO:0000256" key="10">
    <source>
        <dbReference type="ARBA" id="ARBA00023170"/>
    </source>
</evidence>
<dbReference type="Proteomes" id="UP000215335">
    <property type="component" value="Unassembled WGS sequence"/>
</dbReference>
<evidence type="ECO:0008006" key="13">
    <source>
        <dbReference type="Google" id="ProtNLM"/>
    </source>
</evidence>
<keyword evidence="6" id="KW-0931">ER-Golgi transport</keyword>
<dbReference type="InterPro" id="IPR000133">
    <property type="entry name" value="ER_ret_rcpt"/>
</dbReference>
<keyword evidence="8" id="KW-1133">Transmembrane helix</keyword>
<reference evidence="11 12" key="1">
    <citation type="journal article" date="2017" name="Curr. Biol.">
        <title>The Evolution of Venom by Co-option of Single-Copy Genes.</title>
        <authorList>
            <person name="Martinson E.O."/>
            <person name="Mrinalini"/>
            <person name="Kelkar Y.D."/>
            <person name="Chang C.H."/>
            <person name="Werren J.H."/>
        </authorList>
    </citation>
    <scope>NUCLEOTIDE SEQUENCE [LARGE SCALE GENOMIC DNA]</scope>
    <source>
        <strain evidence="11 12">Alberta</strain>
        <tissue evidence="11">Whole body</tissue>
    </source>
</reference>
<evidence type="ECO:0000313" key="11">
    <source>
        <dbReference type="EMBL" id="OXU24137.1"/>
    </source>
</evidence>
<keyword evidence="10" id="KW-0675">Receptor</keyword>
<comment type="caution">
    <text evidence="11">The sequence shown here is derived from an EMBL/GenBank/DDBJ whole genome shotgun (WGS) entry which is preliminary data.</text>
</comment>
<dbReference type="OrthoDB" id="7694678at2759"/>
<evidence type="ECO:0000256" key="7">
    <source>
        <dbReference type="ARBA" id="ARBA00022927"/>
    </source>
</evidence>
<dbReference type="GO" id="GO:0016192">
    <property type="term" value="P:vesicle-mediated transport"/>
    <property type="evidence" value="ECO:0007669"/>
    <property type="project" value="UniProtKB-KW"/>
</dbReference>
<organism evidence="11 12">
    <name type="scientific">Trichomalopsis sarcophagae</name>
    <dbReference type="NCBI Taxonomy" id="543379"/>
    <lineage>
        <taxon>Eukaryota</taxon>
        <taxon>Metazoa</taxon>
        <taxon>Ecdysozoa</taxon>
        <taxon>Arthropoda</taxon>
        <taxon>Hexapoda</taxon>
        <taxon>Insecta</taxon>
        <taxon>Pterygota</taxon>
        <taxon>Neoptera</taxon>
        <taxon>Endopterygota</taxon>
        <taxon>Hymenoptera</taxon>
        <taxon>Apocrita</taxon>
        <taxon>Proctotrupomorpha</taxon>
        <taxon>Chalcidoidea</taxon>
        <taxon>Pteromalidae</taxon>
        <taxon>Pteromalinae</taxon>
        <taxon>Trichomalopsis</taxon>
    </lineage>
</organism>
<dbReference type="PANTHER" id="PTHR10585">
    <property type="entry name" value="ER LUMEN PROTEIN RETAINING RECEPTOR"/>
    <property type="match status" value="1"/>
</dbReference>
<keyword evidence="4" id="KW-0812">Transmembrane</keyword>
<keyword evidence="5" id="KW-0256">Endoplasmic reticulum</keyword>
<keyword evidence="3" id="KW-0813">Transport</keyword>
<evidence type="ECO:0000256" key="5">
    <source>
        <dbReference type="ARBA" id="ARBA00022824"/>
    </source>
</evidence>
<dbReference type="GO" id="GO:0046923">
    <property type="term" value="F:ER retention sequence binding"/>
    <property type="evidence" value="ECO:0007669"/>
    <property type="project" value="InterPro"/>
</dbReference>
<dbReference type="AlphaFoldDB" id="A0A232F109"/>
<evidence type="ECO:0000256" key="2">
    <source>
        <dbReference type="ARBA" id="ARBA00010120"/>
    </source>
</evidence>
<dbReference type="STRING" id="543379.A0A232F109"/>
<evidence type="ECO:0000256" key="9">
    <source>
        <dbReference type="ARBA" id="ARBA00023136"/>
    </source>
</evidence>
<evidence type="ECO:0000256" key="3">
    <source>
        <dbReference type="ARBA" id="ARBA00022448"/>
    </source>
</evidence>
<keyword evidence="9" id="KW-0472">Membrane</keyword>
<keyword evidence="12" id="KW-1185">Reference proteome</keyword>
<evidence type="ECO:0000313" key="12">
    <source>
        <dbReference type="Proteomes" id="UP000215335"/>
    </source>
</evidence>